<dbReference type="VEuPathDB" id="FungiDB:ASPWEDRAFT_174000"/>
<dbReference type="PROSITE" id="PS00723">
    <property type="entry name" value="POLYPRENYL_SYNTHASE_1"/>
    <property type="match status" value="1"/>
</dbReference>
<dbReference type="EMBL" id="KV878213">
    <property type="protein sequence ID" value="OJJ34593.1"/>
    <property type="molecule type" value="Genomic_DNA"/>
</dbReference>
<evidence type="ECO:0000256" key="3">
    <source>
        <dbReference type="ARBA" id="ARBA00022842"/>
    </source>
</evidence>
<dbReference type="PANTHER" id="PTHR12001:SF44">
    <property type="entry name" value="GERANYLGERANYL PYROPHOSPHATE SYNTHASE"/>
    <property type="match status" value="1"/>
</dbReference>
<sequence length="345" mass="39743">MSSLSTASQDTNEPSAPSGDISPVTSWPPEESDQEFTSSCCGVERKSPTEWNNRTEMIINKPYEYLISLGGKEFRRQFLQALNVWLKVDESKCNVVNDTINMLHNGSLLIDDIQDESRFRRGSLAAHEVYGIAQTINTANYVYFKAQQSLLQLDKWPALMKIFNEELLHLHRGQGMELFWRDTLQPPSQEDYIWMSMNKTGGLFRLTLRLLQTLSDCTYDIQPLAETVGLLFQIVDDYKNLKDSTMIDHKGFFEDLTEGKFSFPISHAIWTNSDKKSELLRIMRMKTTDDDLKRFVVQCLEEGGSLQYTREFIHKLHLEAMHLLSQIPEPNPLLEKLVLKLQVPV</sequence>
<comment type="similarity">
    <text evidence="4">Belongs to the FPP/GGPP synthase family.</text>
</comment>
<feature type="compositionally biased region" description="Polar residues" evidence="5">
    <location>
        <begin position="1"/>
        <end position="15"/>
    </location>
</feature>
<dbReference type="RefSeq" id="XP_040688269.1">
    <property type="nucleotide sequence ID" value="XM_040831163.1"/>
</dbReference>
<dbReference type="GO" id="GO:0004659">
    <property type="term" value="F:prenyltransferase activity"/>
    <property type="evidence" value="ECO:0007669"/>
    <property type="project" value="InterPro"/>
</dbReference>
<dbReference type="Pfam" id="PF00348">
    <property type="entry name" value="polyprenyl_synt"/>
    <property type="match status" value="1"/>
</dbReference>
<evidence type="ECO:0000256" key="4">
    <source>
        <dbReference type="RuleBase" id="RU004466"/>
    </source>
</evidence>
<dbReference type="PROSITE" id="PS00444">
    <property type="entry name" value="POLYPRENYL_SYNTHASE_2"/>
    <property type="match status" value="1"/>
</dbReference>
<evidence type="ECO:0000256" key="1">
    <source>
        <dbReference type="ARBA" id="ARBA00022679"/>
    </source>
</evidence>
<evidence type="ECO:0000313" key="6">
    <source>
        <dbReference type="EMBL" id="OJJ34593.1"/>
    </source>
</evidence>
<dbReference type="SFLD" id="SFLDS00005">
    <property type="entry name" value="Isoprenoid_Synthase_Type_I"/>
    <property type="match status" value="1"/>
</dbReference>
<dbReference type="GO" id="GO:0043386">
    <property type="term" value="P:mycotoxin biosynthetic process"/>
    <property type="evidence" value="ECO:0007669"/>
    <property type="project" value="UniProtKB-ARBA"/>
</dbReference>
<accession>A0A1L9RI97</accession>
<proteinExistence type="inferred from homology"/>
<feature type="region of interest" description="Disordered" evidence="5">
    <location>
        <begin position="1"/>
        <end position="44"/>
    </location>
</feature>
<dbReference type="GO" id="GO:0008299">
    <property type="term" value="P:isoprenoid biosynthetic process"/>
    <property type="evidence" value="ECO:0007669"/>
    <property type="project" value="InterPro"/>
</dbReference>
<evidence type="ECO:0000256" key="2">
    <source>
        <dbReference type="ARBA" id="ARBA00022723"/>
    </source>
</evidence>
<dbReference type="InterPro" id="IPR008949">
    <property type="entry name" value="Isoprenoid_synthase_dom_sf"/>
</dbReference>
<evidence type="ECO:0000313" key="7">
    <source>
        <dbReference type="Proteomes" id="UP000184383"/>
    </source>
</evidence>
<name>A0A1L9RI97_ASPWE</name>
<dbReference type="GO" id="GO:0046165">
    <property type="term" value="P:alcohol biosynthetic process"/>
    <property type="evidence" value="ECO:0007669"/>
    <property type="project" value="UniProtKB-ARBA"/>
</dbReference>
<dbReference type="Gene3D" id="1.10.600.10">
    <property type="entry name" value="Farnesyl Diphosphate Synthase"/>
    <property type="match status" value="1"/>
</dbReference>
<keyword evidence="3" id="KW-0460">Magnesium</keyword>
<dbReference type="CDD" id="cd00685">
    <property type="entry name" value="Trans_IPPS_HT"/>
    <property type="match status" value="1"/>
</dbReference>
<keyword evidence="7" id="KW-1185">Reference proteome</keyword>
<evidence type="ECO:0000256" key="5">
    <source>
        <dbReference type="SAM" id="MobiDB-lite"/>
    </source>
</evidence>
<keyword evidence="1 4" id="KW-0808">Transferase</keyword>
<organism evidence="6 7">
    <name type="scientific">Aspergillus wentii DTO 134E9</name>
    <dbReference type="NCBI Taxonomy" id="1073089"/>
    <lineage>
        <taxon>Eukaryota</taxon>
        <taxon>Fungi</taxon>
        <taxon>Dikarya</taxon>
        <taxon>Ascomycota</taxon>
        <taxon>Pezizomycotina</taxon>
        <taxon>Eurotiomycetes</taxon>
        <taxon>Eurotiomycetidae</taxon>
        <taxon>Eurotiales</taxon>
        <taxon>Aspergillaceae</taxon>
        <taxon>Aspergillus</taxon>
        <taxon>Aspergillus subgen. Cremei</taxon>
    </lineage>
</organism>
<protein>
    <submittedName>
        <fullName evidence="6">Uncharacterized protein</fullName>
    </submittedName>
</protein>
<dbReference type="OrthoDB" id="6921389at2759"/>
<dbReference type="InterPro" id="IPR000092">
    <property type="entry name" value="Polyprenyl_synt"/>
</dbReference>
<dbReference type="Proteomes" id="UP000184383">
    <property type="component" value="Unassembled WGS sequence"/>
</dbReference>
<dbReference type="InterPro" id="IPR033749">
    <property type="entry name" value="Polyprenyl_synt_CS"/>
</dbReference>
<dbReference type="STRING" id="1073089.A0A1L9RI97"/>
<dbReference type="SUPFAM" id="SSF48576">
    <property type="entry name" value="Terpenoid synthases"/>
    <property type="match status" value="1"/>
</dbReference>
<reference evidence="7" key="1">
    <citation type="journal article" date="2017" name="Genome Biol.">
        <title>Comparative genomics reveals high biological diversity and specific adaptations in the industrially and medically important fungal genus Aspergillus.</title>
        <authorList>
            <person name="de Vries R.P."/>
            <person name="Riley R."/>
            <person name="Wiebenga A."/>
            <person name="Aguilar-Osorio G."/>
            <person name="Amillis S."/>
            <person name="Uchima C.A."/>
            <person name="Anderluh G."/>
            <person name="Asadollahi M."/>
            <person name="Askin M."/>
            <person name="Barry K."/>
            <person name="Battaglia E."/>
            <person name="Bayram O."/>
            <person name="Benocci T."/>
            <person name="Braus-Stromeyer S.A."/>
            <person name="Caldana C."/>
            <person name="Canovas D."/>
            <person name="Cerqueira G.C."/>
            <person name="Chen F."/>
            <person name="Chen W."/>
            <person name="Choi C."/>
            <person name="Clum A."/>
            <person name="Dos Santos R.A."/>
            <person name="Damasio A.R."/>
            <person name="Diallinas G."/>
            <person name="Emri T."/>
            <person name="Fekete E."/>
            <person name="Flipphi M."/>
            <person name="Freyberg S."/>
            <person name="Gallo A."/>
            <person name="Gournas C."/>
            <person name="Habgood R."/>
            <person name="Hainaut M."/>
            <person name="Harispe M.L."/>
            <person name="Henrissat B."/>
            <person name="Hilden K.S."/>
            <person name="Hope R."/>
            <person name="Hossain A."/>
            <person name="Karabika E."/>
            <person name="Karaffa L."/>
            <person name="Karanyi Z."/>
            <person name="Krasevec N."/>
            <person name="Kuo A."/>
            <person name="Kusch H."/>
            <person name="LaButti K."/>
            <person name="Lagendijk E.L."/>
            <person name="Lapidus A."/>
            <person name="Levasseur A."/>
            <person name="Lindquist E."/>
            <person name="Lipzen A."/>
            <person name="Logrieco A.F."/>
            <person name="MacCabe A."/>
            <person name="Maekelae M.R."/>
            <person name="Malavazi I."/>
            <person name="Melin P."/>
            <person name="Meyer V."/>
            <person name="Mielnichuk N."/>
            <person name="Miskei M."/>
            <person name="Molnar A.P."/>
            <person name="Mule G."/>
            <person name="Ngan C.Y."/>
            <person name="Orejas M."/>
            <person name="Orosz E."/>
            <person name="Ouedraogo J.P."/>
            <person name="Overkamp K.M."/>
            <person name="Park H.-S."/>
            <person name="Perrone G."/>
            <person name="Piumi F."/>
            <person name="Punt P.J."/>
            <person name="Ram A.F."/>
            <person name="Ramon A."/>
            <person name="Rauscher S."/>
            <person name="Record E."/>
            <person name="Riano-Pachon D.M."/>
            <person name="Robert V."/>
            <person name="Roehrig J."/>
            <person name="Ruller R."/>
            <person name="Salamov A."/>
            <person name="Salih N.S."/>
            <person name="Samson R.A."/>
            <person name="Sandor E."/>
            <person name="Sanguinetti M."/>
            <person name="Schuetze T."/>
            <person name="Sepcic K."/>
            <person name="Shelest E."/>
            <person name="Sherlock G."/>
            <person name="Sophianopoulou V."/>
            <person name="Squina F.M."/>
            <person name="Sun H."/>
            <person name="Susca A."/>
            <person name="Todd R.B."/>
            <person name="Tsang A."/>
            <person name="Unkles S.E."/>
            <person name="van de Wiele N."/>
            <person name="van Rossen-Uffink D."/>
            <person name="Oliveira J.V."/>
            <person name="Vesth T.C."/>
            <person name="Visser J."/>
            <person name="Yu J.-H."/>
            <person name="Zhou M."/>
            <person name="Andersen M.R."/>
            <person name="Archer D.B."/>
            <person name="Baker S.E."/>
            <person name="Benoit I."/>
            <person name="Brakhage A.A."/>
            <person name="Braus G.H."/>
            <person name="Fischer R."/>
            <person name="Frisvad J.C."/>
            <person name="Goldman G.H."/>
            <person name="Houbraken J."/>
            <person name="Oakley B."/>
            <person name="Pocsi I."/>
            <person name="Scazzocchio C."/>
            <person name="Seiboth B."/>
            <person name="vanKuyk P.A."/>
            <person name="Wortman J."/>
            <person name="Dyer P.S."/>
            <person name="Grigoriev I.V."/>
        </authorList>
    </citation>
    <scope>NUCLEOTIDE SEQUENCE [LARGE SCALE GENOMIC DNA]</scope>
    <source>
        <strain evidence="7">DTO 134E9</strain>
    </source>
</reference>
<dbReference type="GeneID" id="63747011"/>
<dbReference type="PANTHER" id="PTHR12001">
    <property type="entry name" value="GERANYLGERANYL PYROPHOSPHATE SYNTHASE"/>
    <property type="match status" value="1"/>
</dbReference>
<keyword evidence="2" id="KW-0479">Metal-binding</keyword>
<gene>
    <name evidence="6" type="ORF">ASPWEDRAFT_174000</name>
</gene>
<dbReference type="AlphaFoldDB" id="A0A1L9RI97"/>
<dbReference type="GO" id="GO:0046872">
    <property type="term" value="F:metal ion binding"/>
    <property type="evidence" value="ECO:0007669"/>
    <property type="project" value="UniProtKB-KW"/>
</dbReference>